<evidence type="ECO:0000256" key="4">
    <source>
        <dbReference type="ARBA" id="ARBA00022692"/>
    </source>
</evidence>
<gene>
    <name evidence="9" type="ORF">HMPREF9244_01638</name>
</gene>
<feature type="transmembrane region" description="Helical" evidence="7">
    <location>
        <begin position="146"/>
        <end position="168"/>
    </location>
</feature>
<dbReference type="InterPro" id="IPR000515">
    <property type="entry name" value="MetI-like"/>
</dbReference>
<protein>
    <submittedName>
        <fullName evidence="9">ABC transporter, permease protein</fullName>
    </submittedName>
</protein>
<dbReference type="GO" id="GO:0005886">
    <property type="term" value="C:plasma membrane"/>
    <property type="evidence" value="ECO:0007669"/>
    <property type="project" value="UniProtKB-SubCell"/>
</dbReference>
<evidence type="ECO:0000256" key="3">
    <source>
        <dbReference type="ARBA" id="ARBA00022475"/>
    </source>
</evidence>
<accession>U1QPY0</accession>
<feature type="transmembrane region" description="Helical" evidence="7">
    <location>
        <begin position="21"/>
        <end position="40"/>
    </location>
</feature>
<evidence type="ECO:0000256" key="7">
    <source>
        <dbReference type="RuleBase" id="RU363032"/>
    </source>
</evidence>
<dbReference type="PANTHER" id="PTHR30465:SF0">
    <property type="entry name" value="OLIGOPEPTIDE TRANSPORT SYSTEM PERMEASE PROTEIN APPB"/>
    <property type="match status" value="1"/>
</dbReference>
<dbReference type="GO" id="GO:0055085">
    <property type="term" value="P:transmembrane transport"/>
    <property type="evidence" value="ECO:0007669"/>
    <property type="project" value="InterPro"/>
</dbReference>
<evidence type="ECO:0000259" key="8">
    <source>
        <dbReference type="PROSITE" id="PS50928"/>
    </source>
</evidence>
<keyword evidence="10" id="KW-1185">Reference proteome</keyword>
<comment type="caution">
    <text evidence="9">The sequence shown here is derived from an EMBL/GenBank/DDBJ whole genome shotgun (WGS) entry which is preliminary data.</text>
</comment>
<dbReference type="Pfam" id="PF00528">
    <property type="entry name" value="BPD_transp_1"/>
    <property type="match status" value="1"/>
</dbReference>
<feature type="domain" description="ABC transmembrane type-1" evidence="8">
    <location>
        <begin position="107"/>
        <end position="326"/>
    </location>
</feature>
<evidence type="ECO:0000256" key="1">
    <source>
        <dbReference type="ARBA" id="ARBA00004651"/>
    </source>
</evidence>
<dbReference type="Proteomes" id="UP000016519">
    <property type="component" value="Unassembled WGS sequence"/>
</dbReference>
<reference evidence="9 10" key="1">
    <citation type="submission" date="2013-08" db="EMBL/GenBank/DDBJ databases">
        <authorList>
            <person name="Weinstock G."/>
            <person name="Sodergren E."/>
            <person name="Wylie T."/>
            <person name="Fulton L."/>
            <person name="Fulton R."/>
            <person name="Fronick C."/>
            <person name="O'Laughlin M."/>
            <person name="Godfrey J."/>
            <person name="Miner T."/>
            <person name="Herter B."/>
            <person name="Appelbaum E."/>
            <person name="Cordes M."/>
            <person name="Lek S."/>
            <person name="Wollam A."/>
            <person name="Pepin K.H."/>
            <person name="Palsikar V.B."/>
            <person name="Mitreva M."/>
            <person name="Wilson R.K."/>
        </authorList>
    </citation>
    <scope>NUCLEOTIDE SEQUENCE [LARGE SCALE GENOMIC DNA]</scope>
    <source>
        <strain evidence="9 10">F0580</strain>
    </source>
</reference>
<evidence type="ECO:0000256" key="6">
    <source>
        <dbReference type="ARBA" id="ARBA00023136"/>
    </source>
</evidence>
<dbReference type="Gene3D" id="1.10.3720.10">
    <property type="entry name" value="MetI-like"/>
    <property type="match status" value="1"/>
</dbReference>
<dbReference type="PROSITE" id="PS50928">
    <property type="entry name" value="ABC_TM1"/>
    <property type="match status" value="1"/>
</dbReference>
<comment type="subcellular location">
    <subcellularLocation>
        <location evidence="1 7">Cell membrane</location>
        <topology evidence="1 7">Multi-pass membrane protein</topology>
    </subcellularLocation>
</comment>
<feature type="transmembrane region" description="Helical" evidence="7">
    <location>
        <begin position="305"/>
        <end position="329"/>
    </location>
</feature>
<dbReference type="PATRIC" id="fig|1321816.3.peg.1443"/>
<feature type="transmembrane region" description="Helical" evidence="7">
    <location>
        <begin position="113"/>
        <end position="134"/>
    </location>
</feature>
<evidence type="ECO:0000256" key="2">
    <source>
        <dbReference type="ARBA" id="ARBA00022448"/>
    </source>
</evidence>
<keyword evidence="2 7" id="KW-0813">Transport</keyword>
<dbReference type="EMBL" id="AWSI01000043">
    <property type="protein sequence ID" value="ERH29575.1"/>
    <property type="molecule type" value="Genomic_DNA"/>
</dbReference>
<dbReference type="HOGENOM" id="CLU_036879_1_2_11"/>
<evidence type="ECO:0000256" key="5">
    <source>
        <dbReference type="ARBA" id="ARBA00022989"/>
    </source>
</evidence>
<feature type="transmembrane region" description="Helical" evidence="7">
    <location>
        <begin position="199"/>
        <end position="220"/>
    </location>
</feature>
<keyword evidence="3" id="KW-1003">Cell membrane</keyword>
<keyword evidence="6 7" id="KW-0472">Membrane</keyword>
<dbReference type="InterPro" id="IPR035906">
    <property type="entry name" value="MetI-like_sf"/>
</dbReference>
<organism evidence="9 10">
    <name type="scientific">Alloscardovia omnicolens F0580</name>
    <dbReference type="NCBI Taxonomy" id="1321816"/>
    <lineage>
        <taxon>Bacteria</taxon>
        <taxon>Bacillati</taxon>
        <taxon>Actinomycetota</taxon>
        <taxon>Actinomycetes</taxon>
        <taxon>Bifidobacteriales</taxon>
        <taxon>Bifidobacteriaceae</taxon>
        <taxon>Alloscardovia</taxon>
    </lineage>
</organism>
<dbReference type="PANTHER" id="PTHR30465">
    <property type="entry name" value="INNER MEMBRANE ABC TRANSPORTER"/>
    <property type="match status" value="1"/>
</dbReference>
<keyword evidence="4 7" id="KW-0812">Transmembrane</keyword>
<dbReference type="CDD" id="cd06261">
    <property type="entry name" value="TM_PBP2"/>
    <property type="match status" value="1"/>
</dbReference>
<dbReference type="SUPFAM" id="SSF161098">
    <property type="entry name" value="MetI-like"/>
    <property type="match status" value="1"/>
</dbReference>
<keyword evidence="5 7" id="KW-1133">Transmembrane helix</keyword>
<sequence>MSRDERRRPVIKYIIKRIANYIVMLFVAITMTYFLASAFMDPRSNYMSRHPHPPIASINRALDNANINDQTPVVLRYWRWLVGVVTRWDWGKAPDQSNVGEAIMSRMGASLQLVTLATILSIVIGVSIGVYTAIRQYKWQDRVLNSIATFFFVIPPAVLAVMVVFLAIQVNTVAGSRLFYVTGLHAYQGNNLGLWILDFLQHLILPTISMTIAGAVGYHLTQRTYLLDEMNADYVRTARAKGLTLNQAIRRHALRNSLLPTAQSVAFSIAGVFVGATVTETVFAINGLGRYFVSTIAANDINGTVAVAAFSGVCTLTGALLADVVAAWLDPRIRLS</sequence>
<dbReference type="STRING" id="419015.HMPREF3214_00299"/>
<evidence type="ECO:0000313" key="10">
    <source>
        <dbReference type="Proteomes" id="UP000016519"/>
    </source>
</evidence>
<dbReference type="AlphaFoldDB" id="U1QPY0"/>
<proteinExistence type="inferred from homology"/>
<feature type="transmembrane region" description="Helical" evidence="7">
    <location>
        <begin position="265"/>
        <end position="285"/>
    </location>
</feature>
<comment type="similarity">
    <text evidence="7">Belongs to the binding-protein-dependent transport system permease family.</text>
</comment>
<evidence type="ECO:0000313" key="9">
    <source>
        <dbReference type="EMBL" id="ERH29575.1"/>
    </source>
</evidence>
<name>U1QPY0_9BIFI</name>